<feature type="transmembrane region" description="Helical" evidence="9">
    <location>
        <begin position="118"/>
        <end position="139"/>
    </location>
</feature>
<feature type="transmembrane region" description="Helical" evidence="9">
    <location>
        <begin position="86"/>
        <end position="106"/>
    </location>
</feature>
<evidence type="ECO:0000313" key="11">
    <source>
        <dbReference type="EMBL" id="KAJ8308676.1"/>
    </source>
</evidence>
<dbReference type="PRINTS" id="PR00237">
    <property type="entry name" value="GPCRRHODOPSN"/>
</dbReference>
<evidence type="ECO:0000259" key="10">
    <source>
        <dbReference type="PROSITE" id="PS50262"/>
    </source>
</evidence>
<feature type="transmembrane region" description="Helical" evidence="9">
    <location>
        <begin position="303"/>
        <end position="329"/>
    </location>
</feature>
<keyword evidence="6 8" id="KW-0675">Receptor</keyword>
<organism evidence="11 12">
    <name type="scientific">Tegillarca granosa</name>
    <name type="common">Malaysian cockle</name>
    <name type="synonym">Anadara granosa</name>
    <dbReference type="NCBI Taxonomy" id="220873"/>
    <lineage>
        <taxon>Eukaryota</taxon>
        <taxon>Metazoa</taxon>
        <taxon>Spiralia</taxon>
        <taxon>Lophotrochozoa</taxon>
        <taxon>Mollusca</taxon>
        <taxon>Bivalvia</taxon>
        <taxon>Autobranchia</taxon>
        <taxon>Pteriomorphia</taxon>
        <taxon>Arcoida</taxon>
        <taxon>Arcoidea</taxon>
        <taxon>Arcidae</taxon>
        <taxon>Tegillarca</taxon>
    </lineage>
</organism>
<dbReference type="InterPro" id="IPR000276">
    <property type="entry name" value="GPCR_Rhodpsn"/>
</dbReference>
<dbReference type="SUPFAM" id="SSF81321">
    <property type="entry name" value="Family A G protein-coupled receptor-like"/>
    <property type="match status" value="1"/>
</dbReference>
<dbReference type="Gene3D" id="1.20.1070.10">
    <property type="entry name" value="Rhodopsin 7-helix transmembrane proteins"/>
    <property type="match status" value="1"/>
</dbReference>
<comment type="caution">
    <text evidence="11">The sequence shown here is derived from an EMBL/GenBank/DDBJ whole genome shotgun (WGS) entry which is preliminary data.</text>
</comment>
<evidence type="ECO:0000256" key="8">
    <source>
        <dbReference type="RuleBase" id="RU000688"/>
    </source>
</evidence>
<feature type="transmembrane region" description="Helical" evidence="9">
    <location>
        <begin position="47"/>
        <end position="74"/>
    </location>
</feature>
<keyword evidence="5 9" id="KW-0472">Membrane</keyword>
<keyword evidence="12" id="KW-1185">Reference proteome</keyword>
<dbReference type="PANTHER" id="PTHR24243">
    <property type="entry name" value="G-PROTEIN COUPLED RECEPTOR"/>
    <property type="match status" value="1"/>
</dbReference>
<sequence>MAALNNSREIPKYLNTMNGSYSEADNENIFLNISEKATKTVPEPPEYIVTSITIIYILIFIVGIIGNAVVVIVVGCSRNMRTTVNIYMVNLCVADFLVLLVCMPPILVELHTKDVWYFGPALCKIVVVASASVFTIIAITTERFRVVYKPLSVTSDNLAFVIKSIVVIWICAIVLSSPIVVIVVYKATRLKDGTPVNVCRMPAKFYWQKSYFVSLSFFNYIIPCLVIIVLNFFLYRKLYDKHKMPFDIYKINRREKKRLQKQVMHIIWSIVCVFFVCHLPFRAYSLWMIFGNKEQILKMGLEFHLLLLYFSRMFLFLNHAVNPILYNFVSTKFRRAFMNLLFQRKRELSIRSQERHTLKQTNYKENQIPLTDLTTKSTLKESTQIVQIYDDKKSSFSTADVRRGKINDFSALYIKQIEEDSDTNTGRCQIQLQQSNNMTSLIVEDHSTNSEQ</sequence>
<dbReference type="EMBL" id="JARBDR010000657">
    <property type="protein sequence ID" value="KAJ8308676.1"/>
    <property type="molecule type" value="Genomic_DNA"/>
</dbReference>
<evidence type="ECO:0000256" key="9">
    <source>
        <dbReference type="SAM" id="Phobius"/>
    </source>
</evidence>
<keyword evidence="3 9" id="KW-1133">Transmembrane helix</keyword>
<feature type="transmembrane region" description="Helical" evidence="9">
    <location>
        <begin position="211"/>
        <end position="234"/>
    </location>
</feature>
<feature type="domain" description="G-protein coupled receptors family 1 profile" evidence="10">
    <location>
        <begin position="66"/>
        <end position="326"/>
    </location>
</feature>
<accession>A0ABQ9EU09</accession>
<evidence type="ECO:0000256" key="3">
    <source>
        <dbReference type="ARBA" id="ARBA00022989"/>
    </source>
</evidence>
<evidence type="ECO:0000256" key="5">
    <source>
        <dbReference type="ARBA" id="ARBA00023136"/>
    </source>
</evidence>
<keyword evidence="2 8" id="KW-0812">Transmembrane</keyword>
<proteinExistence type="inferred from homology"/>
<comment type="subcellular location">
    <subcellularLocation>
        <location evidence="1">Membrane</location>
        <topology evidence="1">Multi-pass membrane protein</topology>
    </subcellularLocation>
</comment>
<reference evidence="11 12" key="1">
    <citation type="submission" date="2022-12" db="EMBL/GenBank/DDBJ databases">
        <title>Chromosome-level genome of Tegillarca granosa.</title>
        <authorList>
            <person name="Kim J."/>
        </authorList>
    </citation>
    <scope>NUCLEOTIDE SEQUENCE [LARGE SCALE GENOMIC DNA]</scope>
    <source>
        <strain evidence="11">Teg-2019</strain>
        <tissue evidence="11">Adductor muscle</tissue>
    </source>
</reference>
<dbReference type="Pfam" id="PF00001">
    <property type="entry name" value="7tm_1"/>
    <property type="match status" value="1"/>
</dbReference>
<dbReference type="InterPro" id="IPR017452">
    <property type="entry name" value="GPCR_Rhodpsn_7TM"/>
</dbReference>
<evidence type="ECO:0000256" key="7">
    <source>
        <dbReference type="ARBA" id="ARBA00023224"/>
    </source>
</evidence>
<dbReference type="PANTHER" id="PTHR24243:SF233">
    <property type="entry name" value="THYROTROPIN-RELEASING HORMONE RECEPTOR"/>
    <property type="match status" value="1"/>
</dbReference>
<gene>
    <name evidence="11" type="ORF">KUTeg_013550</name>
</gene>
<name>A0ABQ9EU09_TEGGR</name>
<evidence type="ECO:0000313" key="12">
    <source>
        <dbReference type="Proteomes" id="UP001217089"/>
    </source>
</evidence>
<evidence type="ECO:0000256" key="6">
    <source>
        <dbReference type="ARBA" id="ARBA00023170"/>
    </source>
</evidence>
<evidence type="ECO:0000256" key="2">
    <source>
        <dbReference type="ARBA" id="ARBA00022692"/>
    </source>
</evidence>
<keyword evidence="4 8" id="KW-0297">G-protein coupled receptor</keyword>
<dbReference type="PROSITE" id="PS00237">
    <property type="entry name" value="G_PROTEIN_RECEP_F1_1"/>
    <property type="match status" value="1"/>
</dbReference>
<evidence type="ECO:0000256" key="4">
    <source>
        <dbReference type="ARBA" id="ARBA00023040"/>
    </source>
</evidence>
<keyword evidence="7 8" id="KW-0807">Transducer</keyword>
<comment type="similarity">
    <text evidence="8">Belongs to the G-protein coupled receptor 1 family.</text>
</comment>
<feature type="transmembrane region" description="Helical" evidence="9">
    <location>
        <begin position="263"/>
        <end position="283"/>
    </location>
</feature>
<feature type="transmembrane region" description="Helical" evidence="9">
    <location>
        <begin position="160"/>
        <end position="185"/>
    </location>
</feature>
<dbReference type="PROSITE" id="PS50262">
    <property type="entry name" value="G_PROTEIN_RECEP_F1_2"/>
    <property type="match status" value="1"/>
</dbReference>
<dbReference type="Proteomes" id="UP001217089">
    <property type="component" value="Unassembled WGS sequence"/>
</dbReference>
<evidence type="ECO:0000256" key="1">
    <source>
        <dbReference type="ARBA" id="ARBA00004141"/>
    </source>
</evidence>
<protein>
    <recommendedName>
        <fullName evidence="10">G-protein coupled receptors family 1 profile domain-containing protein</fullName>
    </recommendedName>
</protein>